<proteinExistence type="predicted"/>
<dbReference type="CTD" id="36377898"/>
<feature type="coiled-coil region" evidence="1">
    <location>
        <begin position="56"/>
        <end position="97"/>
    </location>
</feature>
<name>A0A090MXJ3_STRRB</name>
<evidence type="ECO:0000313" key="3">
    <source>
        <dbReference type="EMBL" id="CEF65534.1"/>
    </source>
</evidence>
<evidence type="ECO:0000313" key="6">
    <source>
        <dbReference type="WormBase" id="SRAE_2000021300"/>
    </source>
</evidence>
<accession>A0A090MXJ3</accession>
<dbReference type="InterPro" id="IPR037660">
    <property type="entry name" value="CCDC51"/>
</dbReference>
<feature type="transmembrane region" description="Helical" evidence="2">
    <location>
        <begin position="466"/>
        <end position="484"/>
    </location>
</feature>
<protein>
    <submittedName>
        <fullName evidence="3 5">Uncharacterized protein</fullName>
    </submittedName>
</protein>
<evidence type="ECO:0000256" key="1">
    <source>
        <dbReference type="SAM" id="Coils"/>
    </source>
</evidence>
<dbReference type="WBParaSite" id="SRAE_2000021300.1">
    <property type="protein sequence ID" value="SRAE_2000021300.1"/>
    <property type="gene ID" value="WBGene00260404"/>
</dbReference>
<dbReference type="RefSeq" id="XP_024504734.1">
    <property type="nucleotide sequence ID" value="XM_024651014.1"/>
</dbReference>
<evidence type="ECO:0000256" key="2">
    <source>
        <dbReference type="SAM" id="Phobius"/>
    </source>
</evidence>
<keyword evidence="2" id="KW-0812">Transmembrane</keyword>
<keyword evidence="1" id="KW-0175">Coiled coil</keyword>
<keyword evidence="2" id="KW-1133">Transmembrane helix</keyword>
<gene>
    <name evidence="3 5 6" type="ORF">SRAE_2000021300</name>
</gene>
<dbReference type="Proteomes" id="UP000035682">
    <property type="component" value="Unplaced"/>
</dbReference>
<feature type="transmembrane region" description="Helical" evidence="2">
    <location>
        <begin position="163"/>
        <end position="186"/>
    </location>
</feature>
<dbReference type="GeneID" id="36377898"/>
<dbReference type="EMBL" id="LN609529">
    <property type="protein sequence ID" value="CEF65534.1"/>
    <property type="molecule type" value="Genomic_DNA"/>
</dbReference>
<dbReference type="PANTHER" id="PTHR28624">
    <property type="entry name" value="COILED-COIL DOMAIN-CONTAINING PROTEIN 51"/>
    <property type="match status" value="1"/>
</dbReference>
<evidence type="ECO:0000313" key="5">
    <source>
        <dbReference type="WBParaSite" id="SRAE_2000021300.1"/>
    </source>
</evidence>
<dbReference type="WormBase" id="SRAE_2000021300">
    <property type="protein sequence ID" value="SRP02854"/>
    <property type="gene ID" value="WBGene00260404"/>
</dbReference>
<dbReference type="AlphaFoldDB" id="A0A090MXJ3"/>
<evidence type="ECO:0000313" key="4">
    <source>
        <dbReference type="Proteomes" id="UP000035682"/>
    </source>
</evidence>
<dbReference type="OrthoDB" id="6243211at2759"/>
<keyword evidence="2" id="KW-0472">Membrane</keyword>
<reference evidence="5" key="2">
    <citation type="submission" date="2020-12" db="UniProtKB">
        <authorList>
            <consortium name="WormBaseParasite"/>
        </authorList>
    </citation>
    <scope>IDENTIFICATION</scope>
</reference>
<dbReference type="PANTHER" id="PTHR28624:SF1">
    <property type="entry name" value="MITOCHONDRIAL POTASSIUM CHANNEL"/>
    <property type="match status" value="1"/>
</dbReference>
<sequence length="485" mass="56827">MYKGVNKCFLKSKYVINCYAFSSSQIPKPRKFLDKIQNYIEIIQSRYEDVVGLTTIKKIQNDVMEMEKALIDAQLKRQGLQNELDDLRTKIKHVTIEMEKTPRGHDAYLKLITEEHSLLKLETPLQKQFNIAVDIEKSTFEELSRRVRHSHEKERERVEKTRFFSLFCTCIGTGVGIFGSIIIDYIKNKRLKDLYGESGKLKPLITDISNKIDKVYLNHDSDESKKFTEQIVQLENIYRKMNVLLTGILNNINKVNHDNKNDEIKKFAKQIVQMEDMYKEMNVLLTDVSEKVNKINVNHDNKIDEIKKFAKQMFQLEDMYKKMNVWLTDVSEKVNKFNVNHVDKIDEIKNFSKQEVQLEDRYVEIKVLLTDVLNKINTLNINYNNEIDQIKKFDEKIIQLLESYSEKVNTIDYLKSEFVKSINALLEMFKQNNDKNIIINKLQNMGSNLGIVDTEQPSIISKIIKISMYTFAALVSLVAVFILFL</sequence>
<keyword evidence="4" id="KW-1185">Reference proteome</keyword>
<reference evidence="3 4" key="1">
    <citation type="submission" date="2014-09" db="EMBL/GenBank/DDBJ databases">
        <authorList>
            <person name="Martin A.A."/>
        </authorList>
    </citation>
    <scope>NUCLEOTIDE SEQUENCE</scope>
    <source>
        <strain evidence="4">ED321</strain>
        <strain evidence="3">ED321 Heterogonic</strain>
    </source>
</reference>
<organism evidence="3">
    <name type="scientific">Strongyloides ratti</name>
    <name type="common">Parasitic roundworm</name>
    <dbReference type="NCBI Taxonomy" id="34506"/>
    <lineage>
        <taxon>Eukaryota</taxon>
        <taxon>Metazoa</taxon>
        <taxon>Ecdysozoa</taxon>
        <taxon>Nematoda</taxon>
        <taxon>Chromadorea</taxon>
        <taxon>Rhabditida</taxon>
        <taxon>Tylenchina</taxon>
        <taxon>Panagrolaimomorpha</taxon>
        <taxon>Strongyloidoidea</taxon>
        <taxon>Strongyloididae</taxon>
        <taxon>Strongyloides</taxon>
    </lineage>
</organism>